<dbReference type="OrthoDB" id="1399304at2"/>
<evidence type="ECO:0000313" key="2">
    <source>
        <dbReference type="EMBL" id="AXG72956.1"/>
    </source>
</evidence>
<dbReference type="AlphaFoldDB" id="A0A345H8P6"/>
<evidence type="ECO:0000313" key="3">
    <source>
        <dbReference type="Proteomes" id="UP000253951"/>
    </source>
</evidence>
<reference evidence="2 3" key="1">
    <citation type="submission" date="2018-07" db="EMBL/GenBank/DDBJ databases">
        <title>Complete genome sequence of Flavobacterium arcticum type strain SM1502T.</title>
        <authorList>
            <person name="Li Y."/>
            <person name="Li D.-D."/>
        </authorList>
    </citation>
    <scope>NUCLEOTIDE SEQUENCE [LARGE SCALE GENOMIC DNA]</scope>
    <source>
        <strain evidence="2 3">SM1502</strain>
    </source>
</reference>
<organism evidence="2 3">
    <name type="scientific">Flavobacterium arcticum</name>
    <dbReference type="NCBI Taxonomy" id="1784713"/>
    <lineage>
        <taxon>Bacteria</taxon>
        <taxon>Pseudomonadati</taxon>
        <taxon>Bacteroidota</taxon>
        <taxon>Flavobacteriia</taxon>
        <taxon>Flavobacteriales</taxon>
        <taxon>Flavobacteriaceae</taxon>
        <taxon>Flavobacterium</taxon>
    </lineage>
</organism>
<keyword evidence="3" id="KW-1185">Reference proteome</keyword>
<evidence type="ECO:0000256" key="1">
    <source>
        <dbReference type="SAM" id="MobiDB-lite"/>
    </source>
</evidence>
<dbReference type="RefSeq" id="WP_114676719.1">
    <property type="nucleotide sequence ID" value="NZ_CP031188.1"/>
</dbReference>
<proteinExistence type="predicted"/>
<dbReference type="EMBL" id="CP031188">
    <property type="protein sequence ID" value="AXG72956.1"/>
    <property type="molecule type" value="Genomic_DNA"/>
</dbReference>
<gene>
    <name evidence="2" type="ORF">DVK85_01390</name>
</gene>
<name>A0A345H8P6_9FLAO</name>
<protein>
    <submittedName>
        <fullName evidence="2">Uncharacterized protein</fullName>
    </submittedName>
</protein>
<dbReference type="Proteomes" id="UP000253951">
    <property type="component" value="Chromosome"/>
</dbReference>
<accession>A0A345H8P6</accession>
<feature type="region of interest" description="Disordered" evidence="1">
    <location>
        <begin position="310"/>
        <end position="332"/>
    </location>
</feature>
<sequence>MRNTKSNSMADHLKAANLFGYQEQAPKQEPTLVATPPQNPTIIMAVYPAIIDTAFAQTMDNYRVHIAAYNYRTQAENDLINKHNSAVKQYILNNPLSELEREYVGFFRKRYNNLPAREYNTEVDNACKAHGMIVAKRKIQKVKYATEQVFQNLLSLYNSQLMKRNSEYIRLGVRTPRPIQEMDINAYLVTKMKRKEVTSLDVCSKTVRNHRKRLQEAGVFSEFIFCGSTRGVKVQINPEILTVLDLQTNKLTVAENQLVTSGSEKVLPDNNDTTRTFKEQYKNRNDATQSFDDKEFPAVTSSSHYKNNFYKNTGSKLKNSPEGAPAETSKKEKTLSEKLRDLILHPQELAERLAQGLFNNYVPIDVRLLYKEAYNGTLTTTEFQQLVIQDCFCNAAKLYRDTTPYTGSWKNAINCWLQNKFMNYKGIVFNKTNIVDDVQQLRWRLEHARKWFSRTGIKPLYPSNYFDITRKTSKEIGFEFTRKAWERHVKYMENQPAKKRKLERNAEARLKTINHAKKFENEIKRFLRNKITLPQLYDYVRRNLPTEFYSKLPETIDKMMSNTKL</sequence>
<dbReference type="KEGG" id="fat:DVK85_01390"/>